<dbReference type="RefSeq" id="WP_064219364.1">
    <property type="nucleotide sequence ID" value="NZ_LVXZ01000116.1"/>
</dbReference>
<keyword evidence="3" id="KW-1185">Reference proteome</keyword>
<comment type="caution">
    <text evidence="2">The sequence shown here is derived from an EMBL/GenBank/DDBJ whole genome shotgun (WGS) entry which is preliminary data.</text>
</comment>
<gene>
    <name evidence="2" type="ORF">A4H96_09480</name>
</gene>
<dbReference type="AlphaFoldDB" id="A0A179BFI1"/>
<reference evidence="2 3" key="1">
    <citation type="submission" date="2016-04" db="EMBL/GenBank/DDBJ databases">
        <title>Acidithiobacillus ferrooxidans genome sequencing and assembly.</title>
        <authorList>
            <person name="Zhou Z."/>
        </authorList>
    </citation>
    <scope>NUCLEOTIDE SEQUENCE [LARGE SCALE GENOMIC DNA]</scope>
    <source>
        <strain evidence="2 3">BY0502</strain>
    </source>
</reference>
<dbReference type="OrthoDB" id="9799796at2"/>
<sequence length="70" mass="7857">MAITDKMWDALTTVIKMNDKVEALAGTAKSQQEKIENLTERVIRLETALEIALSRPVTTRTDAVQLELKD</sequence>
<feature type="coiled-coil region" evidence="1">
    <location>
        <begin position="21"/>
        <end position="55"/>
    </location>
</feature>
<organism evidence="2 3">
    <name type="scientific">Acidithiobacillus ferrooxidans</name>
    <name type="common">Thiobacillus ferrooxidans</name>
    <dbReference type="NCBI Taxonomy" id="920"/>
    <lineage>
        <taxon>Bacteria</taxon>
        <taxon>Pseudomonadati</taxon>
        <taxon>Pseudomonadota</taxon>
        <taxon>Acidithiobacillia</taxon>
        <taxon>Acidithiobacillales</taxon>
        <taxon>Acidithiobacillaceae</taxon>
        <taxon>Acidithiobacillus</taxon>
    </lineage>
</organism>
<accession>A0A179BFI1</accession>
<proteinExistence type="predicted"/>
<protein>
    <submittedName>
        <fullName evidence="2">Uncharacterized protein</fullName>
    </submittedName>
</protein>
<dbReference type="EMBL" id="LVXZ01000116">
    <property type="protein sequence ID" value="OAP90452.1"/>
    <property type="molecule type" value="Genomic_DNA"/>
</dbReference>
<keyword evidence="1" id="KW-0175">Coiled coil</keyword>
<name>A0A179BFI1_ACIFR</name>
<evidence type="ECO:0000313" key="2">
    <source>
        <dbReference type="EMBL" id="OAP90452.1"/>
    </source>
</evidence>
<dbReference type="Proteomes" id="UP000078302">
    <property type="component" value="Unassembled WGS sequence"/>
</dbReference>
<evidence type="ECO:0000313" key="3">
    <source>
        <dbReference type="Proteomes" id="UP000078302"/>
    </source>
</evidence>
<dbReference type="GeneID" id="89662173"/>
<evidence type="ECO:0000256" key="1">
    <source>
        <dbReference type="SAM" id="Coils"/>
    </source>
</evidence>